<gene>
    <name evidence="3" type="ORF">METZ01_LOCUS77180</name>
</gene>
<feature type="domain" description="Bacterial sugar transferase" evidence="2">
    <location>
        <begin position="65"/>
        <end position="261"/>
    </location>
</feature>
<feature type="transmembrane region" description="Helical" evidence="1">
    <location>
        <begin position="70"/>
        <end position="93"/>
    </location>
</feature>
<evidence type="ECO:0000259" key="2">
    <source>
        <dbReference type="Pfam" id="PF02397"/>
    </source>
</evidence>
<evidence type="ECO:0000313" key="3">
    <source>
        <dbReference type="EMBL" id="SVA24326.1"/>
    </source>
</evidence>
<evidence type="ECO:0000256" key="1">
    <source>
        <dbReference type="SAM" id="Phobius"/>
    </source>
</evidence>
<dbReference type="InterPro" id="IPR003362">
    <property type="entry name" value="Bact_transf"/>
</dbReference>
<keyword evidence="1" id="KW-1133">Transmembrane helix</keyword>
<name>A0A381U7Y0_9ZZZZ</name>
<accession>A0A381U7Y0</accession>
<dbReference type="Pfam" id="PF02397">
    <property type="entry name" value="Bac_transf"/>
    <property type="match status" value="1"/>
</dbReference>
<reference evidence="3" key="1">
    <citation type="submission" date="2018-05" db="EMBL/GenBank/DDBJ databases">
        <authorList>
            <person name="Lanie J.A."/>
            <person name="Ng W.-L."/>
            <person name="Kazmierczak K.M."/>
            <person name="Andrzejewski T.M."/>
            <person name="Davidsen T.M."/>
            <person name="Wayne K.J."/>
            <person name="Tettelin H."/>
            <person name="Glass J.I."/>
            <person name="Rusch D."/>
            <person name="Podicherti R."/>
            <person name="Tsui H.-C.T."/>
            <person name="Winkler M.E."/>
        </authorList>
    </citation>
    <scope>NUCLEOTIDE SEQUENCE</scope>
</reference>
<dbReference type="EMBL" id="UINC01005909">
    <property type="protein sequence ID" value="SVA24326.1"/>
    <property type="molecule type" value="Genomic_DNA"/>
</dbReference>
<keyword evidence="1" id="KW-0472">Membrane</keyword>
<dbReference type="PANTHER" id="PTHR30576:SF0">
    <property type="entry name" value="UNDECAPRENYL-PHOSPHATE N-ACETYLGALACTOSAMINYL 1-PHOSPHATE TRANSFERASE-RELATED"/>
    <property type="match status" value="1"/>
</dbReference>
<proteinExistence type="predicted"/>
<feature type="transmembrane region" description="Helical" evidence="1">
    <location>
        <begin position="7"/>
        <end position="26"/>
    </location>
</feature>
<organism evidence="3">
    <name type="scientific">marine metagenome</name>
    <dbReference type="NCBI Taxonomy" id="408172"/>
    <lineage>
        <taxon>unclassified sequences</taxon>
        <taxon>metagenomes</taxon>
        <taxon>ecological metagenomes</taxon>
    </lineage>
</organism>
<sequence length="265" mass="30329">MKLLNQLTIFLVVLILVAGNGITPFLEIGGGVQWRMVAWGNPVLIEGNPAEQVDEADAAVKRLVKRTMDLGVIVILSPVWIPALSVFCLTIFIEKVLRWDFGPLFITEPRFSMGREFDMYKINLFRERARQKYIRESADFKKEPSFNYLHRDPTSLSYTGRFMKKFYLDELGQVVNILTGQMSVVGPRPLPVNYEVNSFPPRLILKAGVFCFPANLAKSRGDTILNYSTDEQYLEQYRKNSVWDLIKLDWLIIVDGIRAILKGFG</sequence>
<dbReference type="GO" id="GO:0016780">
    <property type="term" value="F:phosphotransferase activity, for other substituted phosphate groups"/>
    <property type="evidence" value="ECO:0007669"/>
    <property type="project" value="TreeGrafter"/>
</dbReference>
<protein>
    <recommendedName>
        <fullName evidence="2">Bacterial sugar transferase domain-containing protein</fullName>
    </recommendedName>
</protein>
<dbReference type="AlphaFoldDB" id="A0A381U7Y0"/>
<dbReference type="PANTHER" id="PTHR30576">
    <property type="entry name" value="COLANIC BIOSYNTHESIS UDP-GLUCOSE LIPID CARRIER TRANSFERASE"/>
    <property type="match status" value="1"/>
</dbReference>
<keyword evidence="1" id="KW-0812">Transmembrane</keyword>